<feature type="transmembrane region" description="Helical" evidence="8">
    <location>
        <begin position="145"/>
        <end position="170"/>
    </location>
</feature>
<reference evidence="9 10" key="1">
    <citation type="submission" date="2019-12" db="EMBL/GenBank/DDBJ databases">
        <title>Genomic-based taxomic classification of the family Erythrobacteraceae.</title>
        <authorList>
            <person name="Xu L."/>
        </authorList>
    </citation>
    <scope>NUCLEOTIDE SEQUENCE [LARGE SCALE GENOMIC DNA]</scope>
    <source>
        <strain evidence="9 10">JCM 16677</strain>
    </source>
</reference>
<gene>
    <name evidence="9" type="ORF">GRI94_10775</name>
</gene>
<dbReference type="AlphaFoldDB" id="A0A845APR5"/>
<name>A0A845APR5_9SPHN</name>
<comment type="subcellular location">
    <subcellularLocation>
        <location evidence="1">Cell membrane</location>
        <topology evidence="1">Multi-pass membrane protein</topology>
    </subcellularLocation>
</comment>
<evidence type="ECO:0000256" key="6">
    <source>
        <dbReference type="ARBA" id="ARBA00022989"/>
    </source>
</evidence>
<feature type="transmembrane region" description="Helical" evidence="8">
    <location>
        <begin position="120"/>
        <end position="139"/>
    </location>
</feature>
<evidence type="ECO:0000256" key="7">
    <source>
        <dbReference type="ARBA" id="ARBA00023136"/>
    </source>
</evidence>
<proteinExistence type="inferred from homology"/>
<keyword evidence="5" id="KW-0133">Cell shape</keyword>
<accession>A0A845APR5</accession>
<dbReference type="GO" id="GO:0008360">
    <property type="term" value="P:regulation of cell shape"/>
    <property type="evidence" value="ECO:0007669"/>
    <property type="project" value="UniProtKB-KW"/>
</dbReference>
<evidence type="ECO:0000256" key="5">
    <source>
        <dbReference type="ARBA" id="ARBA00022960"/>
    </source>
</evidence>
<comment type="caution">
    <text evidence="9">The sequence shown here is derived from an EMBL/GenBank/DDBJ whole genome shotgun (WGS) entry which is preliminary data.</text>
</comment>
<dbReference type="Proteomes" id="UP000446786">
    <property type="component" value="Unassembled WGS sequence"/>
</dbReference>
<keyword evidence="6 8" id="KW-1133">Transmembrane helix</keyword>
<dbReference type="GO" id="GO:0005886">
    <property type="term" value="C:plasma membrane"/>
    <property type="evidence" value="ECO:0007669"/>
    <property type="project" value="UniProtKB-SubCell"/>
</dbReference>
<evidence type="ECO:0000313" key="10">
    <source>
        <dbReference type="Proteomes" id="UP000446786"/>
    </source>
</evidence>
<keyword evidence="4 8" id="KW-0812">Transmembrane</keyword>
<keyword evidence="10" id="KW-1185">Reference proteome</keyword>
<keyword evidence="3" id="KW-1003">Cell membrane</keyword>
<dbReference type="InterPro" id="IPR007227">
    <property type="entry name" value="Cell_shape_determining_MreD"/>
</dbReference>
<feature type="transmembrane region" description="Helical" evidence="8">
    <location>
        <begin position="89"/>
        <end position="108"/>
    </location>
</feature>
<evidence type="ECO:0000256" key="1">
    <source>
        <dbReference type="ARBA" id="ARBA00004651"/>
    </source>
</evidence>
<comment type="similarity">
    <text evidence="2">Belongs to the MreD family.</text>
</comment>
<organism evidence="9 10">
    <name type="scientific">Parerythrobacter jejuensis</name>
    <dbReference type="NCBI Taxonomy" id="795812"/>
    <lineage>
        <taxon>Bacteria</taxon>
        <taxon>Pseudomonadati</taxon>
        <taxon>Pseudomonadota</taxon>
        <taxon>Alphaproteobacteria</taxon>
        <taxon>Sphingomonadales</taxon>
        <taxon>Erythrobacteraceae</taxon>
        <taxon>Parerythrobacter</taxon>
    </lineage>
</organism>
<feature type="transmembrane region" description="Helical" evidence="8">
    <location>
        <begin position="24"/>
        <end position="43"/>
    </location>
</feature>
<evidence type="ECO:0000256" key="4">
    <source>
        <dbReference type="ARBA" id="ARBA00022692"/>
    </source>
</evidence>
<dbReference type="RefSeq" id="WP_160779650.1">
    <property type="nucleotide sequence ID" value="NZ_BAAAZF010000001.1"/>
</dbReference>
<evidence type="ECO:0000256" key="8">
    <source>
        <dbReference type="SAM" id="Phobius"/>
    </source>
</evidence>
<protein>
    <submittedName>
        <fullName evidence="9">Rod shape-determining protein MreD</fullName>
    </submittedName>
</protein>
<evidence type="ECO:0000256" key="2">
    <source>
        <dbReference type="ARBA" id="ARBA00007776"/>
    </source>
</evidence>
<evidence type="ECO:0000256" key="3">
    <source>
        <dbReference type="ARBA" id="ARBA00022475"/>
    </source>
</evidence>
<dbReference type="EMBL" id="WTYE01000001">
    <property type="protein sequence ID" value="MXP32300.1"/>
    <property type="molecule type" value="Genomic_DNA"/>
</dbReference>
<evidence type="ECO:0000313" key="9">
    <source>
        <dbReference type="EMBL" id="MXP32300.1"/>
    </source>
</evidence>
<dbReference type="Pfam" id="PF04093">
    <property type="entry name" value="MreD"/>
    <property type="match status" value="1"/>
</dbReference>
<dbReference type="OrthoDB" id="7426601at2"/>
<keyword evidence="7 8" id="KW-0472">Membrane</keyword>
<sequence length="184" mass="20257">MEQLNPRSRSDAYGSRINRDHSPLLLYIVPWGSILLACLLPFLPLTSAIPILPPLGLLFLLAWRLVRPGLMPVWAGFPLGLWNDLFSGQPFGCSILLFSVALLAIEAVEARFPWRSFRENWITAGLVIAVFLVVGMAFSGGEVTFIALIALGPQLLLSILAFPPIARLVAGLDRFRLVRIRVVG</sequence>